<comment type="caution">
    <text evidence="3">The sequence shown here is derived from an EMBL/GenBank/DDBJ whole genome shotgun (WGS) entry which is preliminary data.</text>
</comment>
<dbReference type="OrthoDB" id="6091628at2"/>
<proteinExistence type="predicted"/>
<keyword evidence="1" id="KW-0175">Coiled coil</keyword>
<dbReference type="EMBL" id="MWQN01000003">
    <property type="protein sequence ID" value="OPC77910.1"/>
    <property type="molecule type" value="Genomic_DNA"/>
</dbReference>
<evidence type="ECO:0000256" key="1">
    <source>
        <dbReference type="SAM" id="Coils"/>
    </source>
</evidence>
<dbReference type="STRING" id="159449.B4N89_37300"/>
<gene>
    <name evidence="3" type="ORF">B4N89_37300</name>
</gene>
<evidence type="ECO:0000256" key="2">
    <source>
        <dbReference type="SAM" id="MobiDB-lite"/>
    </source>
</evidence>
<dbReference type="Proteomes" id="UP000190037">
    <property type="component" value="Unassembled WGS sequence"/>
</dbReference>
<protein>
    <submittedName>
        <fullName evidence="3">Uncharacterized protein</fullName>
    </submittedName>
</protein>
<feature type="compositionally biased region" description="Low complexity" evidence="2">
    <location>
        <begin position="445"/>
        <end position="463"/>
    </location>
</feature>
<organism evidence="3 4">
    <name type="scientific">Embleya scabrispora</name>
    <dbReference type="NCBI Taxonomy" id="159449"/>
    <lineage>
        <taxon>Bacteria</taxon>
        <taxon>Bacillati</taxon>
        <taxon>Actinomycetota</taxon>
        <taxon>Actinomycetes</taxon>
        <taxon>Kitasatosporales</taxon>
        <taxon>Streptomycetaceae</taxon>
        <taxon>Embleya</taxon>
    </lineage>
</organism>
<reference evidence="3 4" key="1">
    <citation type="submission" date="2017-03" db="EMBL/GenBank/DDBJ databases">
        <title>Draft genome sequence of Streptomyces scabrisporus NF3, endophyte isolated from Amphipterygium adstringens.</title>
        <authorList>
            <person name="Vazquez M."/>
            <person name="Ceapa C.D."/>
            <person name="Rodriguez Luna D."/>
            <person name="Sanchez Esquivel S."/>
        </authorList>
    </citation>
    <scope>NUCLEOTIDE SEQUENCE [LARGE SCALE GENOMIC DNA]</scope>
    <source>
        <strain evidence="3 4">NF3</strain>
    </source>
</reference>
<name>A0A1T3NMH1_9ACTN</name>
<evidence type="ECO:0000313" key="3">
    <source>
        <dbReference type="EMBL" id="OPC77910.1"/>
    </source>
</evidence>
<feature type="coiled-coil region" evidence="1">
    <location>
        <begin position="112"/>
        <end position="139"/>
    </location>
</feature>
<feature type="region of interest" description="Disordered" evidence="2">
    <location>
        <begin position="429"/>
        <end position="470"/>
    </location>
</feature>
<evidence type="ECO:0000313" key="4">
    <source>
        <dbReference type="Proteomes" id="UP000190037"/>
    </source>
</evidence>
<sequence length="893" mass="98360">MPPSKCPHRTEVTPTVANSVMEAVGETGASAEGVLSAEEAQLFRAFLLGGTEALAERDLPEADILTDRRAHDIGFGPVPGGYHWFIGARGAIEPDDPSAPAGRTFRPRDEDESALLRQLNELQAQADARERDLRAARERLYQLWWLTRREDQPPVFHEGIDDALAQAKAEVERLSGTSTLDALLPTGRTVDQLAADIERKYPRYGARSARTLIRAPRQDFEYSADPVLALEGANLHAPLVREESLPCRTPDRLVTAASGVTGSQVAPLVAKLTLTDLPPCFPALATEFFILGKALKTGNYTNVTGMMPIYGTSAWEMPWQPLFLMWKAEYFPLPFHDEDGDHWEFIERSRYRWKGWPEERRPQEIRTVIASGRQLLAPTAGHVMEGELDVHARRRDGLIPAETLRRLRSDAKETDVLSQVLDGFGAAIAQRQPSGATQPPPDIADLLGDGDFAPPDPGGAPTDDWGEWPPSRFQELRAGQMAFLDLSVVDRFGRAVDLIGDSLHFRPEIVRTMQPAHFAQDQDADRLIELGPRLLQPARLRFDFLSAIGDEDVEAAPGSNPVCAWLVHNRLDRSLVVYEATGSALGELRVTRNAQSVREVSWSVLPGSEVTDFEQLRGISVHAHDFLKPVKTRGPEVFDAFRATVDKALQTIDPAGPADPGLGFLLGRPLALIRTRLEMETHGPLASDVSWRMLFEDTERELPSYPWVVRMGEADETEDGVVGYVTDGDYERFDTIVDPAAGGGDYLRPIGDVPKLWLNFGDRNTAVLTLLVDPRGAAHATTDLLATKKVVVPQEFTDAALARMSVNFRTGDLLAGSVDLYGPSREPQETVLMPVPATVLGEWSWSENRGGTWEKLAIQPQDTSDLPPVEPEIRSGFLTLDNAAAHSRSTEGS</sequence>
<keyword evidence="4" id="KW-1185">Reference proteome</keyword>
<dbReference type="AlphaFoldDB" id="A0A1T3NMH1"/>
<accession>A0A1T3NMH1</accession>